<dbReference type="InterPro" id="IPR018376">
    <property type="entry name" value="Enoyl-CoA_hyd/isom_CS"/>
</dbReference>
<name>A0AAF0ESV6_9BASI</name>
<keyword evidence="3" id="KW-0067">ATP-binding</keyword>
<evidence type="ECO:0000259" key="7">
    <source>
        <dbReference type="Pfam" id="PF16113"/>
    </source>
</evidence>
<evidence type="ECO:0000256" key="2">
    <source>
        <dbReference type="ARBA" id="ARBA00022741"/>
    </source>
</evidence>
<dbReference type="InterPro" id="IPR004364">
    <property type="entry name" value="Aa-tRNA-synt_II"/>
</dbReference>
<dbReference type="GO" id="GO:0006421">
    <property type="term" value="P:asparaginyl-tRNA aminoacylation"/>
    <property type="evidence" value="ECO:0007669"/>
    <property type="project" value="TreeGrafter"/>
</dbReference>
<protein>
    <submittedName>
        <fullName evidence="8">3-hydroxyisobutyryl-CoA hydrolase</fullName>
        <ecNumber evidence="8">3.1.2.4</ecNumber>
    </submittedName>
</protein>
<dbReference type="CDD" id="cd06558">
    <property type="entry name" value="crotonase-like"/>
    <property type="match status" value="1"/>
</dbReference>
<dbReference type="SUPFAM" id="SSF55681">
    <property type="entry name" value="Class II aaRS and biotin synthetases"/>
    <property type="match status" value="1"/>
</dbReference>
<dbReference type="PANTHER" id="PTHR22594">
    <property type="entry name" value="ASPARTYL/LYSYL-TRNA SYNTHETASE"/>
    <property type="match status" value="1"/>
</dbReference>
<accession>A0AAF0ESV6</accession>
<dbReference type="Gene3D" id="2.40.50.140">
    <property type="entry name" value="Nucleic acid-binding proteins"/>
    <property type="match status" value="1"/>
</dbReference>
<dbReference type="InterPro" id="IPR045004">
    <property type="entry name" value="ECH_dom"/>
</dbReference>
<proteinExistence type="predicted"/>
<dbReference type="Pfam" id="PF00152">
    <property type="entry name" value="tRNA-synt_2"/>
    <property type="match status" value="1"/>
</dbReference>
<dbReference type="PRINTS" id="PR01042">
    <property type="entry name" value="TRNASYNTHASP"/>
</dbReference>
<dbReference type="EMBL" id="CP119877">
    <property type="protein sequence ID" value="WFD33776.1"/>
    <property type="molecule type" value="Genomic_DNA"/>
</dbReference>
<sequence length="1075" mass="115933">MAHRSAALPRLAPRLYASALRSMPKAQAPATRAAAIANHLRSMNTSASTCAAPKPPAVDNPESVVLARGDGVLRTLTLNRPRLINAIDEEVVHELTVHVRNIAKSPNAAIILVRGLGRGLSAGGDIMAVALGMDSKDPEHRKMPYRYFNREFTLNYLIYTLEERTRATTGTKLYISLVDGITMGGGVGISVHAPFRIATERTLFAIPETGIGYYPDVGVLHSYGRLDGGIGPYCALTGARLSGADTYLSGLATHFVSSHVLDDLVHRLSTLPLESAQRAEVVAEILNEYSSDPFAPETEAGAAARANSPFLGDRRAAIDACFTLPRVEDIFAALEELANGDEKTAAARALAAHGGKLTEEVKKFAAETLTTLDAKAPRSLKITYEATRRAGRQHLDEVLRSNMRLTTLFCDVNLGRDFYNGVMHTLGRDPETGKRRTGRAPWSPATLAEVDDSLVHTLCFGKVADAHRAGLQRILPVEGLPPPVNDPKERRAREAEIRGLGPLNWQPKHNRFALPSEAELAALVEGNHPAAGSYVLEPDELLDAIRRHKDNKPAIELKVQDWLARTRSTLAAAALPAAAAPAVGRIGHVCMRTVSSGGAAGATGAAGAFVASSLPPTINAIVRDALARGVADQPEAETPTEVHGWVISARRQKTRTFLELTDGTVGGGATLQAVMSSEFRDIPPGTAVRLVGRLRPGRGKKQGQMIELHVDSAHVLGPSDPATYPLAGTLSRGADAGQAAVDVARRESHWKPRIAQFQAIARTRSRIELGIAQWFAENDYTKAQPPIITASDCEGGGETFRIAADADIVSGKAVQPEQLSAFWGGSDAHLSVSGQLHLEAFALGLSRAWSLIPVFRAEGSSTNRHLAEFWMLEAELAWLPEGMQGLDAVMDCAENVIRAAIAASTSTPRAQDDMKLLGGVDEALAGKWERVSYTDAIVRLREEHSRNPFAVEPRWGASLRSEHERWLANTAGKPVFVYNYPSGEKPFYMRENEQRVELTEALAPIPEVSGRTVACFDMLVPNVGELTGGSVREEREDVLAQRIVECGLENSSQMSWYTQDLRRYGGAPHGGFACA</sequence>
<dbReference type="InterPro" id="IPR029045">
    <property type="entry name" value="ClpP/crotonase-like_dom_sf"/>
</dbReference>
<keyword evidence="8" id="KW-0378">Hydrolase</keyword>
<dbReference type="SUPFAM" id="SSF52096">
    <property type="entry name" value="ClpP/crotonase"/>
    <property type="match status" value="1"/>
</dbReference>
<dbReference type="EC" id="3.1.2.4" evidence="8"/>
<dbReference type="Pfam" id="PF16113">
    <property type="entry name" value="ECH_2"/>
    <property type="match status" value="1"/>
</dbReference>
<evidence type="ECO:0000256" key="4">
    <source>
        <dbReference type="ARBA" id="ARBA00022917"/>
    </source>
</evidence>
<dbReference type="InterPro" id="IPR012340">
    <property type="entry name" value="NA-bd_OB-fold"/>
</dbReference>
<keyword evidence="4" id="KW-0648">Protein biosynthesis</keyword>
<dbReference type="InterPro" id="IPR002312">
    <property type="entry name" value="Asp/Asn-tRNA-synth_IIb"/>
</dbReference>
<evidence type="ECO:0000256" key="1">
    <source>
        <dbReference type="ARBA" id="ARBA00022598"/>
    </source>
</evidence>
<reference evidence="8" key="1">
    <citation type="submission" date="2023-03" db="EMBL/GenBank/DDBJ databases">
        <title>Mating type loci evolution in Malassezia.</title>
        <authorList>
            <person name="Coelho M.A."/>
        </authorList>
    </citation>
    <scope>NUCLEOTIDE SEQUENCE</scope>
    <source>
        <strain evidence="8">CBS 11721</strain>
    </source>
</reference>
<keyword evidence="1" id="KW-0436">Ligase</keyword>
<dbReference type="Proteomes" id="UP001219933">
    <property type="component" value="Chromosome 1"/>
</dbReference>
<dbReference type="GO" id="GO:0003860">
    <property type="term" value="F:3-hydroxyisobutyryl-CoA hydrolase activity"/>
    <property type="evidence" value="ECO:0007669"/>
    <property type="project" value="UniProtKB-EC"/>
</dbReference>
<keyword evidence="5" id="KW-0030">Aminoacyl-tRNA synthetase</keyword>
<dbReference type="Gene3D" id="3.90.226.10">
    <property type="entry name" value="2-enoyl-CoA Hydratase, Chain A, domain 1"/>
    <property type="match status" value="1"/>
</dbReference>
<dbReference type="GO" id="GO:0005739">
    <property type="term" value="C:mitochondrion"/>
    <property type="evidence" value="ECO:0007669"/>
    <property type="project" value="TreeGrafter"/>
</dbReference>
<feature type="domain" description="Enoyl-CoA hydratase/isomerase" evidence="7">
    <location>
        <begin position="74"/>
        <end position="457"/>
    </location>
</feature>
<dbReference type="PANTHER" id="PTHR22594:SF34">
    <property type="entry name" value="ASPARAGINE--TRNA LIGASE, MITOCHONDRIAL-RELATED"/>
    <property type="match status" value="1"/>
</dbReference>
<evidence type="ECO:0000256" key="3">
    <source>
        <dbReference type="ARBA" id="ARBA00022840"/>
    </source>
</evidence>
<keyword evidence="2" id="KW-0547">Nucleotide-binding</keyword>
<evidence type="ECO:0000313" key="9">
    <source>
        <dbReference type="Proteomes" id="UP001219933"/>
    </source>
</evidence>
<evidence type="ECO:0000256" key="5">
    <source>
        <dbReference type="ARBA" id="ARBA00023146"/>
    </source>
</evidence>
<organism evidence="8 9">
    <name type="scientific">Malassezia cuniculi</name>
    <dbReference type="NCBI Taxonomy" id="948313"/>
    <lineage>
        <taxon>Eukaryota</taxon>
        <taxon>Fungi</taxon>
        <taxon>Dikarya</taxon>
        <taxon>Basidiomycota</taxon>
        <taxon>Ustilaginomycotina</taxon>
        <taxon>Malasseziomycetes</taxon>
        <taxon>Malasseziales</taxon>
        <taxon>Malasseziaceae</taxon>
        <taxon>Malassezia</taxon>
    </lineage>
</organism>
<dbReference type="Gene3D" id="3.30.930.10">
    <property type="entry name" value="Bira Bifunctional Protein, Domain 2"/>
    <property type="match status" value="1"/>
</dbReference>
<dbReference type="InterPro" id="IPR045864">
    <property type="entry name" value="aa-tRNA-synth_II/BPL/LPL"/>
</dbReference>
<evidence type="ECO:0000313" key="8">
    <source>
        <dbReference type="EMBL" id="WFD33776.1"/>
    </source>
</evidence>
<dbReference type="PROSITE" id="PS00166">
    <property type="entry name" value="ENOYL_COA_HYDRATASE"/>
    <property type="match status" value="1"/>
</dbReference>
<gene>
    <name evidence="8" type="primary">EHD3</name>
    <name evidence="8" type="ORF">MCUN1_000593</name>
</gene>
<dbReference type="SUPFAM" id="SSF50249">
    <property type="entry name" value="Nucleic acid-binding proteins"/>
    <property type="match status" value="1"/>
</dbReference>
<dbReference type="GO" id="GO:0004816">
    <property type="term" value="F:asparagine-tRNA ligase activity"/>
    <property type="evidence" value="ECO:0007669"/>
    <property type="project" value="TreeGrafter"/>
</dbReference>
<feature type="domain" description="Aminoacyl-tRNA synthetase class II (D/K/N)" evidence="6">
    <location>
        <begin position="747"/>
        <end position="1074"/>
    </location>
</feature>
<dbReference type="AlphaFoldDB" id="A0AAF0ESV6"/>
<evidence type="ECO:0000259" key="6">
    <source>
        <dbReference type="Pfam" id="PF00152"/>
    </source>
</evidence>
<dbReference type="GO" id="GO:0005524">
    <property type="term" value="F:ATP binding"/>
    <property type="evidence" value="ECO:0007669"/>
    <property type="project" value="UniProtKB-KW"/>
</dbReference>
<keyword evidence="9" id="KW-1185">Reference proteome</keyword>